<comment type="subunit">
    <text evidence="8">Associated with nucleolar and cytoplasmic pre-60S particles. At the end of biogenesis it dissociates from cytoplasmic pre-60S particles and is likely to be exchanged for its ribosomal homologue, RPL24.</text>
</comment>
<name>A0A9Q0M3R3_BLOTA</name>
<keyword evidence="5 9" id="KW-1133">Transmembrane helix</keyword>
<comment type="similarity">
    <text evidence="3 9">Belongs to the pecanex family.</text>
</comment>
<feature type="transmembrane region" description="Helical" evidence="9">
    <location>
        <begin position="159"/>
        <end position="180"/>
    </location>
</feature>
<feature type="transmembrane region" description="Helical" evidence="9">
    <location>
        <begin position="126"/>
        <end position="147"/>
    </location>
</feature>
<dbReference type="OMA" id="RIVWQNT"/>
<feature type="compositionally biased region" description="Acidic residues" evidence="10">
    <location>
        <begin position="1069"/>
        <end position="1103"/>
    </location>
</feature>
<evidence type="ECO:0000256" key="3">
    <source>
        <dbReference type="ARBA" id="ARBA00010170"/>
    </source>
</evidence>
<dbReference type="PANTHER" id="PTHR12372">
    <property type="entry name" value="PECANEX"/>
    <property type="match status" value="1"/>
</dbReference>
<evidence type="ECO:0000256" key="6">
    <source>
        <dbReference type="ARBA" id="ARBA00023136"/>
    </source>
</evidence>
<evidence type="ECO:0000259" key="11">
    <source>
        <dbReference type="SMART" id="SM00746"/>
    </source>
</evidence>
<evidence type="ECO:0000256" key="4">
    <source>
        <dbReference type="ARBA" id="ARBA00022692"/>
    </source>
</evidence>
<comment type="subcellular location">
    <subcellularLocation>
        <location evidence="1 9">Membrane</location>
        <topology evidence="1 9">Multi-pass membrane protein</topology>
    </subcellularLocation>
</comment>
<sequence length="1103" mass="127145">MYKIPFILHRISQTFFGGLDLNPEPCSLQSFLKLLIFIIPGVIGILLTILVDFQYLSDYVAMIIGGSCNFLFISMIHCVSTIQREQANVFNTVMGTLKPKTNSCEFTLSSSMSSSFMMIAHQQSLVFILLNSTIGSIMIGIMIYVIRPSLMSIDFSGNHLINLILFTMSWFTFIVAHHSLTIGPAPETAAYSMTFTKMDTFNRPVHLLICLSAIVALSSLHIRQLFLAIICLLPFLWLLGMIPPIQSSFHHLLEQINTWLLGGTAILPFCSILILRNRLSSVDGRLKRLEITSFLLNVLIFRLFRQLWQFPLPFAIQLLTIPILESVINEEFGNNRQWNTKESIQSINEKSWSIELKHLVFSFAFAIISDFIRKLYLVLVILWSSVFLKKQRLAFSWILFVFNVILFPANVFVILMSSIMNTPIMPVFTLPIFLLSFPRPRQFWSTTPATIRPSTNDAAYYQQIFPRLINSLSRQRLLLDFSVAGQFMLARFEDRLMWIQILESGYNYSIIQMKGLELQETSCHAIEASLIDHLIEVAYGEENRSIRLNSHLLYTITPVTRLSVRTYSDTKNVLTGIIDSPDTYVKIKHLFCQVLIWNLVKKRVQIIQDGSFSSHSSQKQSKLHKSKKNAVNDIEQVPNPKSLITFESLRPSQWSNNAFKYSRSNVHNQLLHYGYSQEWFDEAIRFHTEDKCLLNSNELQSLSMTYGNVANICFALIFPSTDSISDTSPSSQSIYQIFNRELPSTGDELSEKTFFDVNQDLFELCIKSFQYSAKIAFDQIILNNENPTTTELTSTLQDFDQNWYFGSNTQPNWIKAVLSEKNNLFSIGKDLVKENYTSHHLTMKDMDVYICSMNRSTIEAIWSSLSLELFYLTNDDDERYSIQAHPIILRNLTVQAADPPLGYPVYFSEPLICYFCSSPLYPGHGIQFVRNDCKVFKFCQSKCHKNFKHKCNPRRKRWTKAFRKSNGKELAIDATFEFEKRRNVPVKYSRELWNKSLEAMKRVELIRQKREAHFIQKRQLKGIQFERERDKKEVKRDMSLIRSAAAGLREKKPRKMATGGAKVVVVKDDEMDSLSEDGYDQESDYDDDEMLQSDQEEAEAIAN</sequence>
<feature type="transmembrane region" description="Helical" evidence="9">
    <location>
        <begin position="34"/>
        <end position="53"/>
    </location>
</feature>
<dbReference type="Proteomes" id="UP001142055">
    <property type="component" value="Chromosome 3"/>
</dbReference>
<dbReference type="CDD" id="cd00472">
    <property type="entry name" value="Ribosomal_L24e_L24"/>
    <property type="match status" value="1"/>
</dbReference>
<dbReference type="InterPro" id="IPR039797">
    <property type="entry name" value="Pecanex"/>
</dbReference>
<feature type="transmembrane region" description="Helical" evidence="9">
    <location>
        <begin position="395"/>
        <end position="420"/>
    </location>
</feature>
<evidence type="ECO:0000256" key="9">
    <source>
        <dbReference type="RuleBase" id="RU367089"/>
    </source>
</evidence>
<organism evidence="12 13">
    <name type="scientific">Blomia tropicalis</name>
    <name type="common">Mite</name>
    <dbReference type="NCBI Taxonomy" id="40697"/>
    <lineage>
        <taxon>Eukaryota</taxon>
        <taxon>Metazoa</taxon>
        <taxon>Ecdysozoa</taxon>
        <taxon>Arthropoda</taxon>
        <taxon>Chelicerata</taxon>
        <taxon>Arachnida</taxon>
        <taxon>Acari</taxon>
        <taxon>Acariformes</taxon>
        <taxon>Sarcoptiformes</taxon>
        <taxon>Astigmata</taxon>
        <taxon>Glycyphagoidea</taxon>
        <taxon>Echimyopodidae</taxon>
        <taxon>Blomia</taxon>
    </lineage>
</organism>
<accession>A0A9Q0M3R3</accession>
<feature type="transmembrane region" description="Helical" evidence="9">
    <location>
        <begin position="200"/>
        <end position="218"/>
    </location>
</feature>
<dbReference type="SUPFAM" id="SSF57716">
    <property type="entry name" value="Glucocorticoid receptor-like (DNA-binding domain)"/>
    <property type="match status" value="1"/>
</dbReference>
<evidence type="ECO:0000256" key="5">
    <source>
        <dbReference type="ARBA" id="ARBA00022989"/>
    </source>
</evidence>
<evidence type="ECO:0000256" key="10">
    <source>
        <dbReference type="SAM" id="MobiDB-lite"/>
    </source>
</evidence>
<comment type="similarity">
    <text evidence="2">Belongs to the eukaryotic ribosomal protein eL24 family.</text>
</comment>
<dbReference type="SMART" id="SM00746">
    <property type="entry name" value="TRASH"/>
    <property type="match status" value="1"/>
</dbReference>
<dbReference type="InterPro" id="IPR011017">
    <property type="entry name" value="TRASH_dom"/>
</dbReference>
<feature type="domain" description="TRASH" evidence="11">
    <location>
        <begin position="913"/>
        <end position="951"/>
    </location>
</feature>
<keyword evidence="13" id="KW-1185">Reference proteome</keyword>
<dbReference type="PANTHER" id="PTHR12372:SF6">
    <property type="entry name" value="PECANEX-LIKE PROTEIN 4"/>
    <property type="match status" value="1"/>
</dbReference>
<reference evidence="12" key="1">
    <citation type="submission" date="2022-12" db="EMBL/GenBank/DDBJ databases">
        <title>Genome assemblies of Blomia tropicalis.</title>
        <authorList>
            <person name="Cui Y."/>
        </authorList>
    </citation>
    <scope>NUCLEOTIDE SEQUENCE</scope>
    <source>
        <tissue evidence="12">Adult mites</tissue>
    </source>
</reference>
<comment type="caution">
    <text evidence="12">The sequence shown here is derived from an EMBL/GenBank/DDBJ whole genome shotgun (WGS) entry which is preliminary data.</text>
</comment>
<keyword evidence="6 9" id="KW-0472">Membrane</keyword>
<evidence type="ECO:0000313" key="13">
    <source>
        <dbReference type="Proteomes" id="UP001142055"/>
    </source>
</evidence>
<dbReference type="GO" id="GO:0016020">
    <property type="term" value="C:membrane"/>
    <property type="evidence" value="ECO:0007669"/>
    <property type="project" value="UniProtKB-SubCell"/>
</dbReference>
<evidence type="ECO:0000256" key="1">
    <source>
        <dbReference type="ARBA" id="ARBA00004141"/>
    </source>
</evidence>
<dbReference type="InterPro" id="IPR023442">
    <property type="entry name" value="Ribosomal_eL24_CS"/>
</dbReference>
<evidence type="ECO:0000256" key="7">
    <source>
        <dbReference type="ARBA" id="ARBA00059003"/>
    </source>
</evidence>
<proteinExistence type="inferred from homology"/>
<dbReference type="Gene3D" id="2.30.170.20">
    <property type="entry name" value="Ribosomal protein L24e"/>
    <property type="match status" value="1"/>
</dbReference>
<feature type="region of interest" description="Disordered" evidence="10">
    <location>
        <begin position="1067"/>
        <end position="1103"/>
    </location>
</feature>
<feature type="transmembrane region" description="Helical" evidence="9">
    <location>
        <begin position="59"/>
        <end position="82"/>
    </location>
</feature>
<gene>
    <name evidence="12" type="ORF">RDWZM_009240</name>
</gene>
<dbReference type="InterPro" id="IPR000988">
    <property type="entry name" value="Ribosomal_eL24-rel_N"/>
</dbReference>
<dbReference type="InterPro" id="IPR038630">
    <property type="entry name" value="L24e/L24_sf"/>
</dbReference>
<evidence type="ECO:0000256" key="8">
    <source>
        <dbReference type="ARBA" id="ARBA00064137"/>
    </source>
</evidence>
<dbReference type="Pfam" id="PF05041">
    <property type="entry name" value="Pecanex_C"/>
    <property type="match status" value="1"/>
</dbReference>
<feature type="transmembrane region" description="Helical" evidence="9">
    <location>
        <begin position="225"/>
        <end position="244"/>
    </location>
</feature>
<evidence type="ECO:0000313" key="12">
    <source>
        <dbReference type="EMBL" id="KAJ6218083.1"/>
    </source>
</evidence>
<dbReference type="FunFam" id="2.30.170.20:FF:000001">
    <property type="entry name" value="probable ribosome biogenesis protein RLP24"/>
    <property type="match status" value="1"/>
</dbReference>
<evidence type="ECO:0000256" key="2">
    <source>
        <dbReference type="ARBA" id="ARBA00005647"/>
    </source>
</evidence>
<keyword evidence="4 9" id="KW-0812">Transmembrane</keyword>
<protein>
    <recommendedName>
        <fullName evidence="9">Pecanex-like protein</fullName>
    </recommendedName>
</protein>
<dbReference type="AlphaFoldDB" id="A0A9Q0M3R3"/>
<dbReference type="EMBL" id="JAPWDV010000003">
    <property type="protein sequence ID" value="KAJ6218083.1"/>
    <property type="molecule type" value="Genomic_DNA"/>
</dbReference>
<feature type="transmembrane region" description="Helical" evidence="9">
    <location>
        <begin position="359"/>
        <end position="383"/>
    </location>
</feature>
<dbReference type="PROSITE" id="PS01073">
    <property type="entry name" value="RIBOSOMAL_L24E"/>
    <property type="match status" value="1"/>
</dbReference>
<feature type="transmembrane region" description="Helical" evidence="9">
    <location>
        <begin position="256"/>
        <end position="275"/>
    </location>
</feature>
<dbReference type="InterPro" id="IPR007735">
    <property type="entry name" value="Pecanex_C"/>
</dbReference>
<comment type="function">
    <text evidence="7">Involved in the biogenesis of the 60S ribosomal subunit. Ensures the docking of NOG1 to pre-60S particles.</text>
</comment>